<dbReference type="EMBL" id="JAQQWM010000006">
    <property type="protein sequence ID" value="KAK8060398.1"/>
    <property type="molecule type" value="Genomic_DNA"/>
</dbReference>
<proteinExistence type="predicted"/>
<accession>A0ABR1UNA7</accession>
<dbReference type="Proteomes" id="UP001446871">
    <property type="component" value="Unassembled WGS sequence"/>
</dbReference>
<evidence type="ECO:0000313" key="1">
    <source>
        <dbReference type="EMBL" id="KAK8060398.1"/>
    </source>
</evidence>
<reference evidence="1 2" key="1">
    <citation type="submission" date="2023-01" db="EMBL/GenBank/DDBJ databases">
        <title>Analysis of 21 Apiospora genomes using comparative genomics revels a genus with tremendous synthesis potential of carbohydrate active enzymes and secondary metabolites.</title>
        <authorList>
            <person name="Sorensen T."/>
        </authorList>
    </citation>
    <scope>NUCLEOTIDE SEQUENCE [LARGE SCALE GENOMIC DNA]</scope>
    <source>
        <strain evidence="1 2">CBS 83171</strain>
    </source>
</reference>
<keyword evidence="2" id="KW-1185">Reference proteome</keyword>
<gene>
    <name evidence="1" type="ORF">PG996_010328</name>
</gene>
<protein>
    <recommendedName>
        <fullName evidence="3">Fungal STAND N-terminal Goodbye domain-containing protein</fullName>
    </recommendedName>
</protein>
<evidence type="ECO:0008006" key="3">
    <source>
        <dbReference type="Google" id="ProtNLM"/>
    </source>
</evidence>
<name>A0ABR1UNA7_9PEZI</name>
<evidence type="ECO:0000313" key="2">
    <source>
        <dbReference type="Proteomes" id="UP001446871"/>
    </source>
</evidence>
<organism evidence="1 2">
    <name type="scientific">Apiospora saccharicola</name>
    <dbReference type="NCBI Taxonomy" id="335842"/>
    <lineage>
        <taxon>Eukaryota</taxon>
        <taxon>Fungi</taxon>
        <taxon>Dikarya</taxon>
        <taxon>Ascomycota</taxon>
        <taxon>Pezizomycotina</taxon>
        <taxon>Sordariomycetes</taxon>
        <taxon>Xylariomycetidae</taxon>
        <taxon>Amphisphaeriales</taxon>
        <taxon>Apiosporaceae</taxon>
        <taxon>Apiospora</taxon>
    </lineage>
</organism>
<sequence>MDLEEIANSAVLAASAILRAVVSDTEIQGFLDGLPTYFNTMIAFAAVFLIKVSTKYSSVVQVDLQKIKHLLRSLLDTLKNVTSNMHPCHILVSITAGIESLLCRCGIVSGTCAVEEQGIGAVTARKNVGTTELEHDPTTSFSMEEYDFLFNPDMDFSLEFPDQDGLV</sequence>
<comment type="caution">
    <text evidence="1">The sequence shown here is derived from an EMBL/GenBank/DDBJ whole genome shotgun (WGS) entry which is preliminary data.</text>
</comment>